<sequence>VKVKIPCGQIEEEIQTHYAKNFRLSWITRDIALIKETPHLPKMPGRTTSEDVPMDEAPTSHQPEEEEAEAQEESPEQEEEEEEEEPQRVKILPGSTDTAASFEFIDEGHTLGNALRYIIMKNPDVEFCAYAIPHPSEAKMNIRIQTYDGTAVAALQKGLKDLQALSDTVAEEFIRAKEEFGRSQ</sequence>
<feature type="non-terminal residue" evidence="8">
    <location>
        <position position="1"/>
    </location>
</feature>
<name>A0A166QVN7_COLIC</name>
<keyword evidence="9" id="KW-1185">Reference proteome</keyword>
<dbReference type="Proteomes" id="UP000076584">
    <property type="component" value="Unassembled WGS sequence"/>
</dbReference>
<evidence type="ECO:0000313" key="9">
    <source>
        <dbReference type="Proteomes" id="UP000076584"/>
    </source>
</evidence>
<evidence type="ECO:0000256" key="6">
    <source>
        <dbReference type="SAM" id="MobiDB-lite"/>
    </source>
</evidence>
<gene>
    <name evidence="8" type="ORF">CI238_00274</name>
</gene>
<dbReference type="CDD" id="cd07029">
    <property type="entry name" value="RNAP_I_III_AC19"/>
    <property type="match status" value="1"/>
</dbReference>
<dbReference type="GO" id="GO:0006362">
    <property type="term" value="P:transcription elongation by RNA polymerase I"/>
    <property type="evidence" value="ECO:0007669"/>
    <property type="project" value="TreeGrafter"/>
</dbReference>
<dbReference type="GO" id="GO:0006383">
    <property type="term" value="P:transcription by RNA polymerase III"/>
    <property type="evidence" value="ECO:0007669"/>
    <property type="project" value="TreeGrafter"/>
</dbReference>
<dbReference type="GO" id="GO:0055029">
    <property type="term" value="C:nuclear DNA-directed RNA polymerase complex"/>
    <property type="evidence" value="ECO:0007669"/>
    <property type="project" value="UniProtKB-ARBA"/>
</dbReference>
<dbReference type="InterPro" id="IPR008193">
    <property type="entry name" value="RNA_pol_Rpb11_13-16kDa_CS"/>
</dbReference>
<dbReference type="GO" id="GO:0003677">
    <property type="term" value="F:DNA binding"/>
    <property type="evidence" value="ECO:0007669"/>
    <property type="project" value="InterPro"/>
</dbReference>
<keyword evidence="3" id="KW-0804">Transcription</keyword>
<dbReference type="STRING" id="1573173.A0A166QVN7"/>
<dbReference type="GO" id="GO:0046983">
    <property type="term" value="F:protein dimerization activity"/>
    <property type="evidence" value="ECO:0007669"/>
    <property type="project" value="InterPro"/>
</dbReference>
<evidence type="ECO:0000256" key="4">
    <source>
        <dbReference type="ARBA" id="ARBA00023242"/>
    </source>
</evidence>
<dbReference type="SMR" id="A0A166QVN7"/>
<evidence type="ECO:0000256" key="5">
    <source>
        <dbReference type="ARBA" id="ARBA00025751"/>
    </source>
</evidence>
<dbReference type="GO" id="GO:0005736">
    <property type="term" value="C:RNA polymerase I complex"/>
    <property type="evidence" value="ECO:0007669"/>
    <property type="project" value="TreeGrafter"/>
</dbReference>
<feature type="compositionally biased region" description="Acidic residues" evidence="6">
    <location>
        <begin position="64"/>
        <end position="85"/>
    </location>
</feature>
<evidence type="ECO:0000259" key="7">
    <source>
        <dbReference type="Pfam" id="PF13656"/>
    </source>
</evidence>
<feature type="region of interest" description="Disordered" evidence="6">
    <location>
        <begin position="38"/>
        <end position="94"/>
    </location>
</feature>
<dbReference type="InterPro" id="IPR033898">
    <property type="entry name" value="RNAP_AC19"/>
</dbReference>
<organism evidence="8 9">
    <name type="scientific">Colletotrichum incanum</name>
    <name type="common">Soybean anthracnose fungus</name>
    <dbReference type="NCBI Taxonomy" id="1573173"/>
    <lineage>
        <taxon>Eukaryota</taxon>
        <taxon>Fungi</taxon>
        <taxon>Dikarya</taxon>
        <taxon>Ascomycota</taxon>
        <taxon>Pezizomycotina</taxon>
        <taxon>Sordariomycetes</taxon>
        <taxon>Hypocreomycetidae</taxon>
        <taxon>Glomerellales</taxon>
        <taxon>Glomerellaceae</taxon>
        <taxon>Colletotrichum</taxon>
        <taxon>Colletotrichum spaethianum species complex</taxon>
    </lineage>
</organism>
<dbReference type="AlphaFoldDB" id="A0A166QVN7"/>
<dbReference type="PANTHER" id="PTHR13946:SF28">
    <property type="entry name" value="DNA-DIRECTED RNA POLYMERASES I AND III SUBUNIT RPAC2"/>
    <property type="match status" value="1"/>
</dbReference>
<dbReference type="PROSITE" id="PS01154">
    <property type="entry name" value="RNA_POL_L_13KD"/>
    <property type="match status" value="1"/>
</dbReference>
<keyword evidence="2 8" id="KW-0240">DNA-directed RNA polymerase</keyword>
<proteinExistence type="inferred from homology"/>
<reference evidence="8 9" key="1">
    <citation type="submission" date="2015-06" db="EMBL/GenBank/DDBJ databases">
        <title>Survival trade-offs in plant roots during colonization by closely related pathogenic and mutualistic fungi.</title>
        <authorList>
            <person name="Hacquard S."/>
            <person name="Kracher B."/>
            <person name="Hiruma K."/>
            <person name="Weinman A."/>
            <person name="Muench P."/>
            <person name="Garrido Oter R."/>
            <person name="Ver Loren van Themaat E."/>
            <person name="Dallerey J.-F."/>
            <person name="Damm U."/>
            <person name="Henrissat B."/>
            <person name="Lespinet O."/>
            <person name="Thon M."/>
            <person name="Kemen E."/>
            <person name="McHardy A.C."/>
            <person name="Schulze-Lefert P."/>
            <person name="O'Connell R.J."/>
        </authorList>
    </citation>
    <scope>NUCLEOTIDE SEQUENCE [LARGE SCALE GENOMIC DNA]</scope>
    <source>
        <strain evidence="8 9">MAFF 238704</strain>
    </source>
</reference>
<dbReference type="SUPFAM" id="SSF55257">
    <property type="entry name" value="RBP11-like subunits of RNA polymerase"/>
    <property type="match status" value="1"/>
</dbReference>
<evidence type="ECO:0000256" key="3">
    <source>
        <dbReference type="ARBA" id="ARBA00023163"/>
    </source>
</evidence>
<dbReference type="Gene3D" id="3.30.1360.10">
    <property type="entry name" value="RNA polymerase, RBP11-like subunit"/>
    <property type="match status" value="1"/>
</dbReference>
<dbReference type="EMBL" id="LFIW01002504">
    <property type="protein sequence ID" value="KZL68408.1"/>
    <property type="molecule type" value="Genomic_DNA"/>
</dbReference>
<dbReference type="InterPro" id="IPR009025">
    <property type="entry name" value="RBP11-like_dimer"/>
</dbReference>
<feature type="domain" description="DNA-directed RNA polymerase RBP11-like dimerisation" evidence="7">
    <location>
        <begin position="100"/>
        <end position="171"/>
    </location>
</feature>
<comment type="similarity">
    <text evidence="5">Belongs to the archaeal Rpo11/eukaryotic RPB11/RPC19 RNA polymerase subunit family.</text>
</comment>
<dbReference type="GO" id="GO:0005666">
    <property type="term" value="C:RNA polymerase III complex"/>
    <property type="evidence" value="ECO:0007669"/>
    <property type="project" value="TreeGrafter"/>
</dbReference>
<keyword evidence="4" id="KW-0539">Nucleus</keyword>
<evidence type="ECO:0000256" key="2">
    <source>
        <dbReference type="ARBA" id="ARBA00022478"/>
    </source>
</evidence>
<evidence type="ECO:0000256" key="1">
    <source>
        <dbReference type="ARBA" id="ARBA00004123"/>
    </source>
</evidence>
<dbReference type="InterPro" id="IPR022905">
    <property type="entry name" value="Rpo11-like"/>
</dbReference>
<dbReference type="PANTHER" id="PTHR13946">
    <property type="entry name" value="DNA-DIRECTED RNA POLYMERASE I,II,III"/>
    <property type="match status" value="1"/>
</dbReference>
<dbReference type="Pfam" id="PF13656">
    <property type="entry name" value="RNA_pol_L_2"/>
    <property type="match status" value="1"/>
</dbReference>
<comment type="caution">
    <text evidence="8">The sequence shown here is derived from an EMBL/GenBank/DDBJ whole genome shotgun (WGS) entry which is preliminary data.</text>
</comment>
<accession>A0A166QVN7</accession>
<comment type="subcellular location">
    <subcellularLocation>
        <location evidence="1">Nucleus</location>
    </subcellularLocation>
</comment>
<dbReference type="GO" id="GO:0003899">
    <property type="term" value="F:DNA-directed RNA polymerase activity"/>
    <property type="evidence" value="ECO:0007669"/>
    <property type="project" value="InterPro"/>
</dbReference>
<protein>
    <submittedName>
        <fullName evidence="8">Dna-directed rna polymerase i and iii 14 kDa polypeptide</fullName>
    </submittedName>
</protein>
<dbReference type="HAMAP" id="MF_00261">
    <property type="entry name" value="RNApol_arch_Rpo11"/>
    <property type="match status" value="1"/>
</dbReference>
<dbReference type="InterPro" id="IPR036603">
    <property type="entry name" value="RBP11-like"/>
</dbReference>
<evidence type="ECO:0000313" key="8">
    <source>
        <dbReference type="EMBL" id="KZL68408.1"/>
    </source>
</evidence>